<evidence type="ECO:0000256" key="7">
    <source>
        <dbReference type="ARBA" id="ARBA00023136"/>
    </source>
</evidence>
<evidence type="ECO:0000256" key="3">
    <source>
        <dbReference type="ARBA" id="ARBA00022448"/>
    </source>
</evidence>
<evidence type="ECO:0000313" key="10">
    <source>
        <dbReference type="EMBL" id="SEW13108.1"/>
    </source>
</evidence>
<organism evidence="10 11">
    <name type="scientific">Prevotella aff. ruminicola Tc2-24</name>
    <dbReference type="NCBI Taxonomy" id="81582"/>
    <lineage>
        <taxon>Bacteria</taxon>
        <taxon>Pseudomonadati</taxon>
        <taxon>Bacteroidota</taxon>
        <taxon>Bacteroidia</taxon>
        <taxon>Bacteroidales</taxon>
        <taxon>Prevotellaceae</taxon>
        <taxon>Prevotella</taxon>
    </lineage>
</organism>
<feature type="transmembrane region" description="Helical" evidence="9">
    <location>
        <begin position="170"/>
        <end position="189"/>
    </location>
</feature>
<dbReference type="GO" id="GO:0005345">
    <property type="term" value="F:purine nucleobase transmembrane transporter activity"/>
    <property type="evidence" value="ECO:0007669"/>
    <property type="project" value="TreeGrafter"/>
</dbReference>
<feature type="transmembrane region" description="Helical" evidence="9">
    <location>
        <begin position="21"/>
        <end position="41"/>
    </location>
</feature>
<keyword evidence="4 8" id="KW-1003">Cell membrane</keyword>
<sequence>MKKILALLGFDPLKHSVKVEMMAGLTTFLTMSYILAVNPLILGETGMDKGALFTATIAAAVIATLVMAFYAKMPFALASGMGLNAFFAYTLVLTMGYTWQEALAAVLFEGIVFILLTFFKVREAIVNAIPLNLRYSISVGIGLFIAYIGLKNGGIIVASDATVTTLGPWTVSSLIAGAGVLLGGVLMAVGVRGALFYTIIVMTVIGIPLGVTQLPENFSLVSLPESMAPIAFHMDFSRFLSLDINYYVVVFTLLFMDLFDTLGTLIGASTSAGMADPRTGKIHGLNRALMADAVGTTAGALCGTSTVTTYVESTTGIAAGGRTGLTSLTVALFFLVALFFSPLFLIIPSAATTSALVLVGVLMTKTITKIDFSDFTEAVPCFITILTMPFTASISEGIVLGMLSYVLVKVCTGHYKELSIVMYILAAFFILKYVFN</sequence>
<reference evidence="10 11" key="1">
    <citation type="submission" date="2016-10" db="EMBL/GenBank/DDBJ databases">
        <authorList>
            <person name="de Groot N.N."/>
        </authorList>
    </citation>
    <scope>NUCLEOTIDE SEQUENCE [LARGE SCALE GENOMIC DNA]</scope>
    <source>
        <strain evidence="10 11">TC2-24</strain>
    </source>
</reference>
<dbReference type="InterPro" id="IPR026033">
    <property type="entry name" value="Azg-like_bact_archaea"/>
</dbReference>
<dbReference type="PIRSF" id="PIRSF005353">
    <property type="entry name" value="PbuG"/>
    <property type="match status" value="1"/>
</dbReference>
<evidence type="ECO:0000256" key="5">
    <source>
        <dbReference type="ARBA" id="ARBA00022692"/>
    </source>
</evidence>
<keyword evidence="5 8" id="KW-0812">Transmembrane</keyword>
<keyword evidence="7 8" id="KW-0472">Membrane</keyword>
<feature type="transmembrane region" description="Helical" evidence="9">
    <location>
        <begin position="289"/>
        <end position="311"/>
    </location>
</feature>
<dbReference type="Proteomes" id="UP000199373">
    <property type="component" value="Unassembled WGS sequence"/>
</dbReference>
<name>A0A1I0PFY0_9BACT</name>
<dbReference type="EMBL" id="FOIQ01000004">
    <property type="protein sequence ID" value="SEW13108.1"/>
    <property type="molecule type" value="Genomic_DNA"/>
</dbReference>
<dbReference type="AlphaFoldDB" id="A0A1I0PFY0"/>
<evidence type="ECO:0000256" key="1">
    <source>
        <dbReference type="ARBA" id="ARBA00004651"/>
    </source>
</evidence>
<dbReference type="RefSeq" id="WP_091915911.1">
    <property type="nucleotide sequence ID" value="NZ_FOIQ01000004.1"/>
</dbReference>
<dbReference type="PANTHER" id="PTHR43337:SF1">
    <property type="entry name" value="XANTHINE_URACIL PERMEASE C887.17-RELATED"/>
    <property type="match status" value="1"/>
</dbReference>
<feature type="transmembrane region" description="Helical" evidence="9">
    <location>
        <begin position="382"/>
        <end position="406"/>
    </location>
</feature>
<proteinExistence type="inferred from homology"/>
<feature type="transmembrane region" description="Helical" evidence="9">
    <location>
        <begin position="77"/>
        <end position="96"/>
    </location>
</feature>
<keyword evidence="6 8" id="KW-1133">Transmembrane helix</keyword>
<evidence type="ECO:0000313" key="11">
    <source>
        <dbReference type="Proteomes" id="UP000199373"/>
    </source>
</evidence>
<feature type="transmembrane region" description="Helical" evidence="9">
    <location>
        <begin position="194"/>
        <end position="214"/>
    </location>
</feature>
<dbReference type="InterPro" id="IPR006043">
    <property type="entry name" value="NCS2"/>
</dbReference>
<feature type="transmembrane region" description="Helical" evidence="9">
    <location>
        <begin position="102"/>
        <end position="119"/>
    </location>
</feature>
<dbReference type="GO" id="GO:0005886">
    <property type="term" value="C:plasma membrane"/>
    <property type="evidence" value="ECO:0007669"/>
    <property type="project" value="UniProtKB-SubCell"/>
</dbReference>
<keyword evidence="11" id="KW-1185">Reference proteome</keyword>
<dbReference type="InterPro" id="IPR045018">
    <property type="entry name" value="Azg-like"/>
</dbReference>
<dbReference type="PANTHER" id="PTHR43337">
    <property type="entry name" value="XANTHINE/URACIL PERMEASE C887.17-RELATED"/>
    <property type="match status" value="1"/>
</dbReference>
<dbReference type="Pfam" id="PF00860">
    <property type="entry name" value="Xan_ur_permease"/>
    <property type="match status" value="1"/>
</dbReference>
<feature type="transmembrane region" description="Helical" evidence="9">
    <location>
        <begin position="131"/>
        <end position="150"/>
    </location>
</feature>
<protein>
    <submittedName>
        <fullName evidence="10">Putative MFS transporter, AGZA family, xanthine/uracil permease</fullName>
    </submittedName>
</protein>
<evidence type="ECO:0000256" key="2">
    <source>
        <dbReference type="ARBA" id="ARBA00005697"/>
    </source>
</evidence>
<feature type="transmembrane region" description="Helical" evidence="9">
    <location>
        <begin position="418"/>
        <end position="435"/>
    </location>
</feature>
<accession>A0A1I0PFY0</accession>
<feature type="transmembrane region" description="Helical" evidence="9">
    <location>
        <begin position="331"/>
        <end position="362"/>
    </location>
</feature>
<gene>
    <name evidence="10" type="ORF">SAMN04487850_1723</name>
</gene>
<evidence type="ECO:0000256" key="6">
    <source>
        <dbReference type="ARBA" id="ARBA00022989"/>
    </source>
</evidence>
<evidence type="ECO:0000256" key="9">
    <source>
        <dbReference type="SAM" id="Phobius"/>
    </source>
</evidence>
<evidence type="ECO:0000256" key="8">
    <source>
        <dbReference type="PIRNR" id="PIRNR005353"/>
    </source>
</evidence>
<feature type="transmembrane region" description="Helical" evidence="9">
    <location>
        <begin position="53"/>
        <end position="70"/>
    </location>
</feature>
<feature type="transmembrane region" description="Helical" evidence="9">
    <location>
        <begin position="244"/>
        <end position="268"/>
    </location>
</feature>
<evidence type="ECO:0000256" key="4">
    <source>
        <dbReference type="ARBA" id="ARBA00022475"/>
    </source>
</evidence>
<comment type="subcellular location">
    <subcellularLocation>
        <location evidence="1 8">Cell membrane</location>
        <topology evidence="1 8">Multi-pass membrane protein</topology>
    </subcellularLocation>
</comment>
<comment type="similarity">
    <text evidence="2 8">Belongs to the nucleobase:cation symporter-2 (NCS2) (TC 2.A.40) family. Azg-like subfamily.</text>
</comment>
<keyword evidence="3 8" id="KW-0813">Transport</keyword>